<feature type="domain" description="C2H2-type" evidence="11">
    <location>
        <begin position="242"/>
        <end position="270"/>
    </location>
</feature>
<dbReference type="FunFam" id="3.30.160.60:FF:000100">
    <property type="entry name" value="Zinc finger 45-like"/>
    <property type="match status" value="1"/>
</dbReference>
<dbReference type="AlphaFoldDB" id="A0A1D2MBQ4"/>
<dbReference type="EMBL" id="LJIJ01002026">
    <property type="protein sequence ID" value="ODM90341.1"/>
    <property type="molecule type" value="Genomic_DNA"/>
</dbReference>
<feature type="domain" description="C2H2-type" evidence="11">
    <location>
        <begin position="507"/>
        <end position="529"/>
    </location>
</feature>
<dbReference type="GO" id="GO:0005634">
    <property type="term" value="C:nucleus"/>
    <property type="evidence" value="ECO:0007669"/>
    <property type="project" value="UniProtKB-SubCell"/>
</dbReference>
<gene>
    <name evidence="12" type="ORF">Ocin01_16341</name>
</gene>
<evidence type="ECO:0000256" key="9">
    <source>
        <dbReference type="ARBA" id="ARBA00023242"/>
    </source>
</evidence>
<name>A0A1D2MBQ4_ORCCI</name>
<dbReference type="Proteomes" id="UP000094527">
    <property type="component" value="Unassembled WGS sequence"/>
</dbReference>
<evidence type="ECO:0000256" key="4">
    <source>
        <dbReference type="ARBA" id="ARBA00022771"/>
    </source>
</evidence>
<organism evidence="12 13">
    <name type="scientific">Orchesella cincta</name>
    <name type="common">Springtail</name>
    <name type="synonym">Podura cincta</name>
    <dbReference type="NCBI Taxonomy" id="48709"/>
    <lineage>
        <taxon>Eukaryota</taxon>
        <taxon>Metazoa</taxon>
        <taxon>Ecdysozoa</taxon>
        <taxon>Arthropoda</taxon>
        <taxon>Hexapoda</taxon>
        <taxon>Collembola</taxon>
        <taxon>Entomobryomorpha</taxon>
        <taxon>Entomobryoidea</taxon>
        <taxon>Orchesellidae</taxon>
        <taxon>Orchesellinae</taxon>
        <taxon>Orchesella</taxon>
    </lineage>
</organism>
<feature type="domain" description="C2H2-type" evidence="11">
    <location>
        <begin position="479"/>
        <end position="506"/>
    </location>
</feature>
<evidence type="ECO:0000313" key="12">
    <source>
        <dbReference type="EMBL" id="ODM90341.1"/>
    </source>
</evidence>
<comment type="subcellular location">
    <subcellularLocation>
        <location evidence="1">Nucleus</location>
    </subcellularLocation>
</comment>
<keyword evidence="6" id="KW-0805">Transcription regulation</keyword>
<evidence type="ECO:0000256" key="3">
    <source>
        <dbReference type="ARBA" id="ARBA00022737"/>
    </source>
</evidence>
<evidence type="ECO:0000256" key="1">
    <source>
        <dbReference type="ARBA" id="ARBA00004123"/>
    </source>
</evidence>
<keyword evidence="4 10" id="KW-0863">Zinc-finger</keyword>
<evidence type="ECO:0000256" key="8">
    <source>
        <dbReference type="ARBA" id="ARBA00023163"/>
    </source>
</evidence>
<evidence type="ECO:0000256" key="7">
    <source>
        <dbReference type="ARBA" id="ARBA00023125"/>
    </source>
</evidence>
<dbReference type="OMA" id="CERKANI"/>
<dbReference type="PANTHER" id="PTHR24384:SF189">
    <property type="entry name" value="C2H2-TYPE DOMAIN-CONTAINING PROTEIN-RELATED"/>
    <property type="match status" value="1"/>
</dbReference>
<dbReference type="SUPFAM" id="SSF57667">
    <property type="entry name" value="beta-beta-alpha zinc fingers"/>
    <property type="match status" value="8"/>
</dbReference>
<dbReference type="SMART" id="SM00355">
    <property type="entry name" value="ZnF_C2H2"/>
    <property type="match status" value="17"/>
</dbReference>
<keyword evidence="3" id="KW-0677">Repeat</keyword>
<feature type="domain" description="C2H2-type" evidence="11">
    <location>
        <begin position="329"/>
        <end position="351"/>
    </location>
</feature>
<dbReference type="GO" id="GO:0000978">
    <property type="term" value="F:RNA polymerase II cis-regulatory region sequence-specific DNA binding"/>
    <property type="evidence" value="ECO:0007669"/>
    <property type="project" value="TreeGrafter"/>
</dbReference>
<dbReference type="GO" id="GO:0000981">
    <property type="term" value="F:DNA-binding transcription factor activity, RNA polymerase II-specific"/>
    <property type="evidence" value="ECO:0007669"/>
    <property type="project" value="TreeGrafter"/>
</dbReference>
<keyword evidence="2" id="KW-0479">Metal-binding</keyword>
<evidence type="ECO:0000313" key="13">
    <source>
        <dbReference type="Proteomes" id="UP000094527"/>
    </source>
</evidence>
<evidence type="ECO:0000256" key="6">
    <source>
        <dbReference type="ARBA" id="ARBA00023015"/>
    </source>
</evidence>
<protein>
    <submittedName>
        <fullName evidence="12">Putative zinc finger protein</fullName>
    </submittedName>
</protein>
<keyword evidence="13" id="KW-1185">Reference proteome</keyword>
<evidence type="ECO:0000256" key="2">
    <source>
        <dbReference type="ARBA" id="ARBA00022723"/>
    </source>
</evidence>
<keyword evidence="7" id="KW-0238">DNA-binding</keyword>
<dbReference type="PROSITE" id="PS50157">
    <property type="entry name" value="ZINC_FINGER_C2H2_2"/>
    <property type="match status" value="13"/>
</dbReference>
<dbReference type="PROSITE" id="PS00028">
    <property type="entry name" value="ZINC_FINGER_C2H2_1"/>
    <property type="match status" value="12"/>
</dbReference>
<reference evidence="12 13" key="1">
    <citation type="journal article" date="2016" name="Genome Biol. Evol.">
        <title>Gene Family Evolution Reflects Adaptation to Soil Environmental Stressors in the Genome of the Collembolan Orchesella cincta.</title>
        <authorList>
            <person name="Faddeeva-Vakhrusheva A."/>
            <person name="Derks M.F."/>
            <person name="Anvar S.Y."/>
            <person name="Agamennone V."/>
            <person name="Suring W."/>
            <person name="Smit S."/>
            <person name="van Straalen N.M."/>
            <person name="Roelofs D."/>
        </authorList>
    </citation>
    <scope>NUCLEOTIDE SEQUENCE [LARGE SCALE GENOMIC DNA]</scope>
    <source>
        <tissue evidence="12">Mixed pool</tissue>
    </source>
</reference>
<evidence type="ECO:0000259" key="11">
    <source>
        <dbReference type="PROSITE" id="PS50157"/>
    </source>
</evidence>
<accession>A0A1D2MBQ4</accession>
<proteinExistence type="predicted"/>
<dbReference type="Pfam" id="PF00096">
    <property type="entry name" value="zf-C2H2"/>
    <property type="match status" value="7"/>
</dbReference>
<dbReference type="FunFam" id="3.30.160.60:FF:000038">
    <property type="entry name" value="Zinc finger protein 624"/>
    <property type="match status" value="1"/>
</dbReference>
<feature type="domain" description="C2H2-type" evidence="11">
    <location>
        <begin position="448"/>
        <end position="476"/>
    </location>
</feature>
<feature type="domain" description="C2H2-type" evidence="11">
    <location>
        <begin position="155"/>
        <end position="182"/>
    </location>
</feature>
<evidence type="ECO:0000256" key="5">
    <source>
        <dbReference type="ARBA" id="ARBA00022833"/>
    </source>
</evidence>
<sequence>MICKKSIKISDHLRHKMKTHLSATGPSQKMDVHQCKKCGKSFTLKSNLVKHKKVHTQTQLHQCTLCDKSYKSKFNLSDHVKTAHSTSAKHFVCKEPQCSYSSYIISGLKNHVRKVHRGKKNTTKPANCIVCGKTFASRAPLESHILAVHTKEQPFSCSICGRAFSKKYSMKIHSETHSGLKPYKCTKCSSSFATKSGLYNHDKQVHIKARIHPCSFCDKMFITTGDRNRHIASHLSINEKLQKCKLCGKSYASLTALNLHIKVYHRKENGFPCSKCPKALSFKSQLNAHVLEVHCETIETKYQCLFCERKANILSVFMGHIQTHLRERFYCNQCPKSFSNASNLATHLKDHPQISKSKNGQTLCFCTQKQFTFECKNLTEFNKHMQFVHKSFPCDMCAKSFAKRRYLNAHIRSHLNEKPYQCSICKIRYRSPKSVNHCMDRHNNIQRFKCNDCPKSFTYQGDLRTHYLSIHADPQQRRHCCIFCGKQYVRSDLFDPHLRGHTRERPYSCEQCATEFRNIGQLNKHTKTHHKPSN</sequence>
<dbReference type="InterPro" id="IPR036236">
    <property type="entry name" value="Znf_C2H2_sf"/>
</dbReference>
<dbReference type="Gene3D" id="3.30.160.60">
    <property type="entry name" value="Classic Zinc Finger"/>
    <property type="match status" value="10"/>
</dbReference>
<comment type="caution">
    <text evidence="12">The sequence shown here is derived from an EMBL/GenBank/DDBJ whole genome shotgun (WGS) entry which is preliminary data.</text>
</comment>
<feature type="domain" description="C2H2-type" evidence="11">
    <location>
        <begin position="91"/>
        <end position="121"/>
    </location>
</feature>
<dbReference type="InterPro" id="IPR013087">
    <property type="entry name" value="Znf_C2H2_type"/>
</dbReference>
<feature type="domain" description="C2H2-type" evidence="11">
    <location>
        <begin position="271"/>
        <end position="294"/>
    </location>
</feature>
<dbReference type="FunFam" id="3.30.160.60:FF:000446">
    <property type="entry name" value="Zinc finger protein"/>
    <property type="match status" value="1"/>
</dbReference>
<keyword evidence="9" id="KW-0539">Nucleus</keyword>
<feature type="domain" description="C2H2-type" evidence="11">
    <location>
        <begin position="33"/>
        <end position="60"/>
    </location>
</feature>
<feature type="domain" description="C2H2-type" evidence="11">
    <location>
        <begin position="126"/>
        <end position="154"/>
    </location>
</feature>
<dbReference type="GO" id="GO:0008270">
    <property type="term" value="F:zinc ion binding"/>
    <property type="evidence" value="ECO:0007669"/>
    <property type="project" value="UniProtKB-KW"/>
</dbReference>
<dbReference type="OrthoDB" id="6077919at2759"/>
<evidence type="ECO:0000256" key="10">
    <source>
        <dbReference type="PROSITE-ProRule" id="PRU00042"/>
    </source>
</evidence>
<feature type="domain" description="C2H2-type" evidence="11">
    <location>
        <begin position="183"/>
        <end position="211"/>
    </location>
</feature>
<dbReference type="PANTHER" id="PTHR24384">
    <property type="entry name" value="FINGER PUTATIVE TRANSCRIPTION FACTOR FAMILY-RELATED"/>
    <property type="match status" value="1"/>
</dbReference>
<feature type="domain" description="C2H2-type" evidence="11">
    <location>
        <begin position="61"/>
        <end position="89"/>
    </location>
</feature>
<dbReference type="InterPro" id="IPR050752">
    <property type="entry name" value="C2H2-ZF_domain"/>
</dbReference>
<feature type="domain" description="C2H2-type" evidence="11">
    <location>
        <begin position="392"/>
        <end position="419"/>
    </location>
</feature>
<dbReference type="STRING" id="48709.A0A1D2MBQ4"/>
<keyword evidence="5" id="KW-0862">Zinc</keyword>
<dbReference type="Pfam" id="PF13912">
    <property type="entry name" value="zf-C2H2_6"/>
    <property type="match status" value="1"/>
</dbReference>
<keyword evidence="8" id="KW-0804">Transcription</keyword>